<evidence type="ECO:0000313" key="4">
    <source>
        <dbReference type="Proteomes" id="UP001415857"/>
    </source>
</evidence>
<name>A0AAP0RG61_LIQFO</name>
<dbReference type="Gene3D" id="2.60.40.1820">
    <property type="match status" value="1"/>
</dbReference>
<dbReference type="InterPro" id="IPR055301">
    <property type="entry name" value="Lea14-like_2"/>
</dbReference>
<dbReference type="SUPFAM" id="SSF117070">
    <property type="entry name" value="LEA14-like"/>
    <property type="match status" value="1"/>
</dbReference>
<gene>
    <name evidence="3" type="ORF">L1049_006618</name>
</gene>
<sequence length="178" mass="19336">MAKEDSKRNSKCLAYVAAFVVFQTIIIVVFALTVMRIKSPKLRFGAVAVENFSTANTNSVSMTLNAQVTVKNTNFGHFKYPNSTVTILYGGMAVGEAFIPSGRAKARQTKKFNVTVDITSAQISSNDMNSGVLTLTSEAKLNGKVHLMKVIKKKKSADMSCTMAVNLATRAVQKLECK</sequence>
<comment type="caution">
    <text evidence="3">The sequence shown here is derived from an EMBL/GenBank/DDBJ whole genome shotgun (WGS) entry which is preliminary data.</text>
</comment>
<feature type="transmembrane region" description="Helical" evidence="1">
    <location>
        <begin position="12"/>
        <end position="35"/>
    </location>
</feature>
<feature type="domain" description="Late embryogenesis abundant protein LEA-2 subgroup" evidence="2">
    <location>
        <begin position="68"/>
        <end position="162"/>
    </location>
</feature>
<evidence type="ECO:0000256" key="1">
    <source>
        <dbReference type="SAM" id="Phobius"/>
    </source>
</evidence>
<protein>
    <recommendedName>
        <fullName evidence="2">Late embryogenesis abundant protein LEA-2 subgroup domain-containing protein</fullName>
    </recommendedName>
</protein>
<proteinExistence type="predicted"/>
<dbReference type="AlphaFoldDB" id="A0AAP0RG61"/>
<keyword evidence="4" id="KW-1185">Reference proteome</keyword>
<dbReference type="Pfam" id="PF03168">
    <property type="entry name" value="LEA_2"/>
    <property type="match status" value="1"/>
</dbReference>
<dbReference type="PANTHER" id="PTHR31852">
    <property type="entry name" value="LATE EMBRYOGENESIS ABUNDANT (LEA) HYDROXYPROLINE-RICH GLYCOPROTEIN FAMILY"/>
    <property type="match status" value="1"/>
</dbReference>
<organism evidence="3 4">
    <name type="scientific">Liquidambar formosana</name>
    <name type="common">Formosan gum</name>
    <dbReference type="NCBI Taxonomy" id="63359"/>
    <lineage>
        <taxon>Eukaryota</taxon>
        <taxon>Viridiplantae</taxon>
        <taxon>Streptophyta</taxon>
        <taxon>Embryophyta</taxon>
        <taxon>Tracheophyta</taxon>
        <taxon>Spermatophyta</taxon>
        <taxon>Magnoliopsida</taxon>
        <taxon>eudicotyledons</taxon>
        <taxon>Gunneridae</taxon>
        <taxon>Pentapetalae</taxon>
        <taxon>Saxifragales</taxon>
        <taxon>Altingiaceae</taxon>
        <taxon>Liquidambar</taxon>
    </lineage>
</organism>
<dbReference type="EMBL" id="JBBPBK010000010">
    <property type="protein sequence ID" value="KAK9277079.1"/>
    <property type="molecule type" value="Genomic_DNA"/>
</dbReference>
<evidence type="ECO:0000313" key="3">
    <source>
        <dbReference type="EMBL" id="KAK9277079.1"/>
    </source>
</evidence>
<accession>A0AAP0RG61</accession>
<dbReference type="Proteomes" id="UP001415857">
    <property type="component" value="Unassembled WGS sequence"/>
</dbReference>
<keyword evidence="1" id="KW-1133">Transmembrane helix</keyword>
<dbReference type="InterPro" id="IPR004864">
    <property type="entry name" value="LEA_2"/>
</dbReference>
<keyword evidence="1" id="KW-0812">Transmembrane</keyword>
<reference evidence="3 4" key="1">
    <citation type="journal article" date="2024" name="Plant J.">
        <title>Genome sequences and population genomics reveal climatic adaptation and genomic divergence between two closely related sweetgum species.</title>
        <authorList>
            <person name="Xu W.Q."/>
            <person name="Ren C.Q."/>
            <person name="Zhang X.Y."/>
            <person name="Comes H.P."/>
            <person name="Liu X.H."/>
            <person name="Li Y.G."/>
            <person name="Kettle C.J."/>
            <person name="Jalonen R."/>
            <person name="Gaisberger H."/>
            <person name="Ma Y.Z."/>
            <person name="Qiu Y.X."/>
        </authorList>
    </citation>
    <scope>NUCLEOTIDE SEQUENCE [LARGE SCALE GENOMIC DNA]</scope>
    <source>
        <strain evidence="3">Hangzhou</strain>
    </source>
</reference>
<keyword evidence="1" id="KW-0472">Membrane</keyword>
<evidence type="ECO:0000259" key="2">
    <source>
        <dbReference type="Pfam" id="PF03168"/>
    </source>
</evidence>